<dbReference type="GeneID" id="28724453"/>
<feature type="domain" description="Zn(2)-C6 fungal-type" evidence="1">
    <location>
        <begin position="26"/>
        <end position="56"/>
    </location>
</feature>
<dbReference type="Gene3D" id="4.10.240.10">
    <property type="entry name" value="Zn(2)-C6 fungal-type DNA-binding domain"/>
    <property type="match status" value="1"/>
</dbReference>
<evidence type="ECO:0000313" key="2">
    <source>
        <dbReference type="EMBL" id="AMD21176.1"/>
    </source>
</evidence>
<organism evidence="2 3">
    <name type="scientific">Eremothecium sinecaudum</name>
    <dbReference type="NCBI Taxonomy" id="45286"/>
    <lineage>
        <taxon>Eukaryota</taxon>
        <taxon>Fungi</taxon>
        <taxon>Dikarya</taxon>
        <taxon>Ascomycota</taxon>
        <taxon>Saccharomycotina</taxon>
        <taxon>Saccharomycetes</taxon>
        <taxon>Saccharomycetales</taxon>
        <taxon>Saccharomycetaceae</taxon>
        <taxon>Eremothecium</taxon>
    </lineage>
</organism>
<dbReference type="InterPro" id="IPR036864">
    <property type="entry name" value="Zn2-C6_fun-type_DNA-bd_sf"/>
</dbReference>
<dbReference type="Proteomes" id="UP000243052">
    <property type="component" value="Chromosome v"/>
</dbReference>
<sequence length="163" mass="18167">MQPKMSEARTVTSVQFNDGLKYASYSCSRCRRLKKKCSKAIPTCYSCQKAEEICVYHGRARRRTKKELEEARKRGEFVPIPRPKKKPNWGSCDLASNVIPPARIGSFSTLRQTNALPFPFYGFGKDMIDNASAAALDSFMNILSALGTQASTHSTNSNEHSHG</sequence>
<gene>
    <name evidence="2" type="ORF">AW171_hschr53110</name>
</gene>
<evidence type="ECO:0000313" key="3">
    <source>
        <dbReference type="Proteomes" id="UP000243052"/>
    </source>
</evidence>
<proteinExistence type="predicted"/>
<reference evidence="2 3" key="1">
    <citation type="submission" date="2016-01" db="EMBL/GenBank/DDBJ databases">
        <title>Genome sequence of the yeast Holleya sinecauda.</title>
        <authorList>
            <person name="Dietrich F.S."/>
        </authorList>
    </citation>
    <scope>NUCLEOTIDE SEQUENCE [LARGE SCALE GENOMIC DNA]</scope>
    <source>
        <strain evidence="2 3">ATCC 58844</strain>
    </source>
</reference>
<dbReference type="STRING" id="45286.A0A0X8HSS0"/>
<accession>A0A0X8HSS0</accession>
<name>A0A0X8HSS0_9SACH</name>
<dbReference type="PROSITE" id="PS00463">
    <property type="entry name" value="ZN2_CY6_FUNGAL_1"/>
    <property type="match status" value="1"/>
</dbReference>
<dbReference type="GO" id="GO:0000981">
    <property type="term" value="F:DNA-binding transcription factor activity, RNA polymerase II-specific"/>
    <property type="evidence" value="ECO:0007669"/>
    <property type="project" value="InterPro"/>
</dbReference>
<evidence type="ECO:0000259" key="1">
    <source>
        <dbReference type="PROSITE" id="PS50048"/>
    </source>
</evidence>
<dbReference type="Pfam" id="PF00172">
    <property type="entry name" value="Zn_clus"/>
    <property type="match status" value="1"/>
</dbReference>
<dbReference type="InterPro" id="IPR001138">
    <property type="entry name" value="Zn2Cys6_DnaBD"/>
</dbReference>
<dbReference type="SUPFAM" id="SSF57701">
    <property type="entry name" value="Zn2/Cys6 DNA-binding domain"/>
    <property type="match status" value="1"/>
</dbReference>
<dbReference type="GO" id="GO:0008270">
    <property type="term" value="F:zinc ion binding"/>
    <property type="evidence" value="ECO:0007669"/>
    <property type="project" value="InterPro"/>
</dbReference>
<dbReference type="OrthoDB" id="189997at2759"/>
<dbReference type="CDD" id="cd00067">
    <property type="entry name" value="GAL4"/>
    <property type="match status" value="1"/>
</dbReference>
<dbReference type="EMBL" id="CP014245">
    <property type="protein sequence ID" value="AMD21176.1"/>
    <property type="molecule type" value="Genomic_DNA"/>
</dbReference>
<protein>
    <submittedName>
        <fullName evidence="2">HEL104Cp</fullName>
    </submittedName>
</protein>
<dbReference type="SMART" id="SM00066">
    <property type="entry name" value="GAL4"/>
    <property type="match status" value="1"/>
</dbReference>
<dbReference type="PROSITE" id="PS50048">
    <property type="entry name" value="ZN2_CY6_FUNGAL_2"/>
    <property type="match status" value="1"/>
</dbReference>
<keyword evidence="3" id="KW-1185">Reference proteome</keyword>
<dbReference type="AlphaFoldDB" id="A0A0X8HSS0"/>
<dbReference type="RefSeq" id="XP_017988172.1">
    <property type="nucleotide sequence ID" value="XM_018132547.1"/>
</dbReference>